<feature type="compositionally biased region" description="Polar residues" evidence="7">
    <location>
        <begin position="274"/>
        <end position="283"/>
    </location>
</feature>
<keyword evidence="4" id="KW-0805">Transcription regulation</keyword>
<organism evidence="9 10">
    <name type="scientific">Synchytrium endobioticum</name>
    <dbReference type="NCBI Taxonomy" id="286115"/>
    <lineage>
        <taxon>Eukaryota</taxon>
        <taxon>Fungi</taxon>
        <taxon>Fungi incertae sedis</taxon>
        <taxon>Chytridiomycota</taxon>
        <taxon>Chytridiomycota incertae sedis</taxon>
        <taxon>Chytridiomycetes</taxon>
        <taxon>Synchytriales</taxon>
        <taxon>Synchytriaceae</taxon>
        <taxon>Synchytrium</taxon>
    </lineage>
</organism>
<dbReference type="Proteomes" id="UP000320475">
    <property type="component" value="Unassembled WGS sequence"/>
</dbReference>
<feature type="region of interest" description="Disordered" evidence="7">
    <location>
        <begin position="101"/>
        <end position="159"/>
    </location>
</feature>
<dbReference type="AlphaFoldDB" id="A0A507DAP3"/>
<evidence type="ECO:0000313" key="10">
    <source>
        <dbReference type="Proteomes" id="UP000320475"/>
    </source>
</evidence>
<keyword evidence="6" id="KW-0508">mRNA splicing</keyword>
<feature type="compositionally biased region" description="Basic and acidic residues" evidence="7">
    <location>
        <begin position="105"/>
        <end position="125"/>
    </location>
</feature>
<dbReference type="InterPro" id="IPR019147">
    <property type="entry name" value="SWAP_N_domain"/>
</dbReference>
<evidence type="ECO:0000256" key="4">
    <source>
        <dbReference type="ARBA" id="ARBA00023015"/>
    </source>
</evidence>
<evidence type="ECO:0000256" key="6">
    <source>
        <dbReference type="ARBA" id="ARBA00023187"/>
    </source>
</evidence>
<keyword evidence="3" id="KW-0694">RNA-binding</keyword>
<keyword evidence="1" id="KW-0507">mRNA processing</keyword>
<feature type="region of interest" description="Disordered" evidence="7">
    <location>
        <begin position="236"/>
        <end position="293"/>
    </location>
</feature>
<dbReference type="InterPro" id="IPR035967">
    <property type="entry name" value="SWAP/Surp_sf"/>
</dbReference>
<sequence length="369" mass="41303">MSLHPPSASAPDSVPEHPTKRPRRRDASLRKRRRASSAETDSELLVFGYEARLFRDDAAALAVEQHHLLPWKGHGAWTMDRYDVRHLIDDEDDLAPAFVPLSPAARDEEHRADAERWKDLPDPRGNDPVPDPPDPEIPPPPGSPPVVVQPPPPPPDPSTVVCLRIPPKPNMIAPPTQREADIIEKTAHVIHDSRNPQLEIVIRTRQTGRPEFGFMEPGHFLHDYYLHVKNVMADASSSDAEKGGGEDQGCEDAPKPVQNEDTEDVDAEPHSESIDSNQPQNAHPQHASDPLMTNDPAVLDVLEKTAHAVAKNLVSGGDLETTIKQRNIGDARFAFLNPWSLLYTVYTARRNQLRDYYTLLQQHHHDHHQ</sequence>
<evidence type="ECO:0000313" key="9">
    <source>
        <dbReference type="EMBL" id="TPX48546.1"/>
    </source>
</evidence>
<keyword evidence="5" id="KW-0804">Transcription</keyword>
<dbReference type="GO" id="GO:0000395">
    <property type="term" value="P:mRNA 5'-splice site recognition"/>
    <property type="evidence" value="ECO:0007669"/>
    <property type="project" value="TreeGrafter"/>
</dbReference>
<feature type="domain" description="SURP motif" evidence="8">
    <location>
        <begin position="182"/>
        <end position="225"/>
    </location>
</feature>
<dbReference type="SMART" id="SM00648">
    <property type="entry name" value="SWAP"/>
    <property type="match status" value="2"/>
</dbReference>
<dbReference type="PANTHER" id="PTHR13161">
    <property type="entry name" value="SPLICING FACTOR SUPPRESSOR OF WHITE APRICOT"/>
    <property type="match status" value="1"/>
</dbReference>
<evidence type="ECO:0000256" key="3">
    <source>
        <dbReference type="ARBA" id="ARBA00022884"/>
    </source>
</evidence>
<keyword evidence="2" id="KW-0677">Repeat</keyword>
<dbReference type="EMBL" id="QEAM01000050">
    <property type="protein sequence ID" value="TPX48546.1"/>
    <property type="molecule type" value="Genomic_DNA"/>
</dbReference>
<proteinExistence type="predicted"/>
<evidence type="ECO:0000256" key="7">
    <source>
        <dbReference type="SAM" id="MobiDB-lite"/>
    </source>
</evidence>
<evidence type="ECO:0000256" key="1">
    <source>
        <dbReference type="ARBA" id="ARBA00022664"/>
    </source>
</evidence>
<dbReference type="InterPro" id="IPR040397">
    <property type="entry name" value="SWAP"/>
</dbReference>
<accession>A0A507DAP3</accession>
<dbReference type="PANTHER" id="PTHR13161:SF15">
    <property type="entry name" value="SPLICING FACTOR, SUPPRESSOR OF WHITE-APRICOT HOMOLOG"/>
    <property type="match status" value="1"/>
</dbReference>
<protein>
    <recommendedName>
        <fullName evidence="8">SURP motif domain-containing protein</fullName>
    </recommendedName>
</protein>
<feature type="domain" description="SURP motif" evidence="8">
    <location>
        <begin position="301"/>
        <end position="346"/>
    </location>
</feature>
<dbReference type="OrthoDB" id="447637at2759"/>
<dbReference type="GO" id="GO:0003723">
    <property type="term" value="F:RNA binding"/>
    <property type="evidence" value="ECO:0007669"/>
    <property type="project" value="UniProtKB-KW"/>
</dbReference>
<name>A0A507DAP3_9FUNG</name>
<dbReference type="PROSITE" id="PS50128">
    <property type="entry name" value="SURP"/>
    <property type="match status" value="2"/>
</dbReference>
<reference evidence="9 10" key="1">
    <citation type="journal article" date="2019" name="Sci. Rep.">
        <title>Comparative genomics of chytrid fungi reveal insights into the obligate biotrophic and pathogenic lifestyle of Synchytrium endobioticum.</title>
        <authorList>
            <person name="van de Vossenberg B.T.L.H."/>
            <person name="Warris S."/>
            <person name="Nguyen H.D.T."/>
            <person name="van Gent-Pelzer M.P.E."/>
            <person name="Joly D.L."/>
            <person name="van de Geest H.C."/>
            <person name="Bonants P.J.M."/>
            <person name="Smith D.S."/>
            <person name="Levesque C.A."/>
            <person name="van der Lee T.A.J."/>
        </authorList>
    </citation>
    <scope>NUCLEOTIDE SEQUENCE [LARGE SCALE GENOMIC DNA]</scope>
    <source>
        <strain evidence="9 10">LEV6574</strain>
    </source>
</reference>
<evidence type="ECO:0000259" key="8">
    <source>
        <dbReference type="PROSITE" id="PS50128"/>
    </source>
</evidence>
<dbReference type="SUPFAM" id="SSF109905">
    <property type="entry name" value="Surp module (SWAP domain)"/>
    <property type="match status" value="2"/>
</dbReference>
<gene>
    <name evidence="9" type="ORF">SeLEV6574_g01969</name>
</gene>
<evidence type="ECO:0000256" key="5">
    <source>
        <dbReference type="ARBA" id="ARBA00023163"/>
    </source>
</evidence>
<feature type="region of interest" description="Disordered" evidence="7">
    <location>
        <begin position="1"/>
        <end position="40"/>
    </location>
</feature>
<dbReference type="SMART" id="SM01141">
    <property type="entry name" value="DRY_EERY"/>
    <property type="match status" value="1"/>
</dbReference>
<comment type="caution">
    <text evidence="9">The sequence shown here is derived from an EMBL/GenBank/DDBJ whole genome shotgun (WGS) entry which is preliminary data.</text>
</comment>
<dbReference type="VEuPathDB" id="FungiDB:SeMB42_g01495"/>
<dbReference type="Gene3D" id="1.10.10.790">
    <property type="entry name" value="Surp module"/>
    <property type="match status" value="2"/>
</dbReference>
<feature type="compositionally biased region" description="Pro residues" evidence="7">
    <location>
        <begin position="129"/>
        <end position="157"/>
    </location>
</feature>
<dbReference type="InterPro" id="IPR000061">
    <property type="entry name" value="Surp"/>
</dbReference>
<evidence type="ECO:0000256" key="2">
    <source>
        <dbReference type="ARBA" id="ARBA00022737"/>
    </source>
</evidence>
<feature type="compositionally biased region" description="Basic and acidic residues" evidence="7">
    <location>
        <begin position="14"/>
        <end position="29"/>
    </location>
</feature>
<dbReference type="Pfam" id="PF01805">
    <property type="entry name" value="Surp"/>
    <property type="match status" value="2"/>
</dbReference>
<dbReference type="Pfam" id="PF09750">
    <property type="entry name" value="DRY_EERY"/>
    <property type="match status" value="1"/>
</dbReference>